<proteinExistence type="predicted"/>
<dbReference type="Gene3D" id="3.10.180.10">
    <property type="entry name" value="2,3-Dihydroxybiphenyl 1,2-Dioxygenase, domain 1"/>
    <property type="match status" value="1"/>
</dbReference>
<dbReference type="InterPro" id="IPR029068">
    <property type="entry name" value="Glyas_Bleomycin-R_OHBP_Dase"/>
</dbReference>
<keyword evidence="2" id="KW-1185">Reference proteome</keyword>
<organism evidence="2 3">
    <name type="scientific">Derxia gummosa DSM 723</name>
    <dbReference type="NCBI Taxonomy" id="1121388"/>
    <lineage>
        <taxon>Bacteria</taxon>
        <taxon>Pseudomonadati</taxon>
        <taxon>Pseudomonadota</taxon>
        <taxon>Betaproteobacteria</taxon>
        <taxon>Burkholderiales</taxon>
        <taxon>Alcaligenaceae</taxon>
        <taxon>Derxia</taxon>
    </lineage>
</organism>
<sequence>MSNVIHWFEIPCADLDRASAFYEGVFGVTLRREPMGAVEMAVFPYGDGVGGALVQGPQFQPSAHGVLPYLGVSDVAAALARATERGAAVLMPLTTLPDGIGDIAVFRDSEGNSIGIHAEAAAG</sequence>
<evidence type="ECO:0000313" key="2">
    <source>
        <dbReference type="Proteomes" id="UP000675920"/>
    </source>
</evidence>
<dbReference type="PANTHER" id="PTHR33993">
    <property type="entry name" value="GLYOXALASE-RELATED"/>
    <property type="match status" value="1"/>
</dbReference>
<dbReference type="InterPro" id="IPR004360">
    <property type="entry name" value="Glyas_Fos-R_dOase_dom"/>
</dbReference>
<protein>
    <submittedName>
        <fullName evidence="3">VOC family protein</fullName>
    </submittedName>
</protein>
<dbReference type="CDD" id="cd07247">
    <property type="entry name" value="SgaA_N_like"/>
    <property type="match status" value="1"/>
</dbReference>
<reference evidence="3" key="2">
    <citation type="submission" date="2025-08" db="UniProtKB">
        <authorList>
            <consortium name="RefSeq"/>
        </authorList>
    </citation>
    <scope>IDENTIFICATION</scope>
</reference>
<accession>A0A8B6X704</accession>
<reference evidence="3" key="1">
    <citation type="journal article" date="2011" name="J. Inorg. Biochem.">
        <title>Structural and mechanistic comparisons of the metal-binding members of the vicinal oxygen chelate (VOC) superfamily.</title>
        <authorList>
            <person name="He P."/>
            <person name="Moran G.R."/>
        </authorList>
    </citation>
    <scope>NUCLEOTIDE SEQUENCE</scope>
</reference>
<dbReference type="SUPFAM" id="SSF54593">
    <property type="entry name" value="Glyoxalase/Bleomycin resistance protein/Dihydroxybiphenyl dioxygenase"/>
    <property type="match status" value="1"/>
</dbReference>
<dbReference type="PANTHER" id="PTHR33993:SF2">
    <property type="entry name" value="VOC DOMAIN-CONTAINING PROTEIN"/>
    <property type="match status" value="1"/>
</dbReference>
<dbReference type="PROSITE" id="PS51819">
    <property type="entry name" value="VOC"/>
    <property type="match status" value="1"/>
</dbReference>
<dbReference type="Pfam" id="PF00903">
    <property type="entry name" value="Glyoxalase"/>
    <property type="match status" value="1"/>
</dbReference>
<name>A0A8B6X704_9BURK</name>
<evidence type="ECO:0000259" key="1">
    <source>
        <dbReference type="PROSITE" id="PS51819"/>
    </source>
</evidence>
<feature type="domain" description="VOC" evidence="1">
    <location>
        <begin position="4"/>
        <end position="119"/>
    </location>
</feature>
<dbReference type="AlphaFoldDB" id="A0A8B6X704"/>
<dbReference type="InterPro" id="IPR052164">
    <property type="entry name" value="Anthracycline_SecMetBiosynth"/>
</dbReference>
<dbReference type="Proteomes" id="UP000675920">
    <property type="component" value="Unplaced"/>
</dbReference>
<evidence type="ECO:0000313" key="3">
    <source>
        <dbReference type="RefSeq" id="WP_028312984.1"/>
    </source>
</evidence>
<dbReference type="InterPro" id="IPR037523">
    <property type="entry name" value="VOC_core"/>
</dbReference>
<dbReference type="RefSeq" id="WP_028312984.1">
    <property type="nucleotide sequence ID" value="NZ_KI519499.1"/>
</dbReference>
<dbReference type="OrthoDB" id="8776491at2"/>